<accession>A0A3B0W533</accession>
<dbReference type="InterPro" id="IPR009241">
    <property type="entry name" value="HigB-like"/>
</dbReference>
<evidence type="ECO:0008006" key="2">
    <source>
        <dbReference type="Google" id="ProtNLM"/>
    </source>
</evidence>
<proteinExistence type="predicted"/>
<organism evidence="1">
    <name type="scientific">hydrothermal vent metagenome</name>
    <dbReference type="NCBI Taxonomy" id="652676"/>
    <lineage>
        <taxon>unclassified sequences</taxon>
        <taxon>metagenomes</taxon>
        <taxon>ecological metagenomes</taxon>
    </lineage>
</organism>
<reference evidence="1" key="1">
    <citation type="submission" date="2018-06" db="EMBL/GenBank/DDBJ databases">
        <authorList>
            <person name="Zhirakovskaya E."/>
        </authorList>
    </citation>
    <scope>NUCLEOTIDE SEQUENCE</scope>
</reference>
<dbReference type="AlphaFoldDB" id="A0A3B0W533"/>
<protein>
    <recommendedName>
        <fullName evidence="2">Phage-related protein</fullName>
    </recommendedName>
</protein>
<dbReference type="EMBL" id="UOFD01000022">
    <property type="protein sequence ID" value="VAW51028.1"/>
    <property type="molecule type" value="Genomic_DNA"/>
</dbReference>
<evidence type="ECO:0000313" key="1">
    <source>
        <dbReference type="EMBL" id="VAW51028.1"/>
    </source>
</evidence>
<sequence length="72" mass="8095">MPLIENGSPAYRTVYVAKFVDTVYVLHSFTKTTNGVDKQAMKTAKGRYKLMQQEIDALKKKAKGMPKKKSGK</sequence>
<name>A0A3B0W533_9ZZZZ</name>
<gene>
    <name evidence="1" type="ORF">MNBD_GAMMA06-1013</name>
</gene>
<dbReference type="Pfam" id="PF05973">
    <property type="entry name" value="Gp49"/>
    <property type="match status" value="1"/>
</dbReference>